<name>A0A9P8T8R8_9ASCO</name>
<feature type="region of interest" description="Disordered" evidence="10">
    <location>
        <begin position="379"/>
        <end position="448"/>
    </location>
</feature>
<dbReference type="PROSITE" id="PS00028">
    <property type="entry name" value="ZINC_FINGER_C2H2_1"/>
    <property type="match status" value="2"/>
</dbReference>
<evidence type="ECO:0000256" key="6">
    <source>
        <dbReference type="ARBA" id="ARBA00023015"/>
    </source>
</evidence>
<dbReference type="GO" id="GO:0005634">
    <property type="term" value="C:nucleus"/>
    <property type="evidence" value="ECO:0007669"/>
    <property type="project" value="UniProtKB-SubCell"/>
</dbReference>
<evidence type="ECO:0000256" key="1">
    <source>
        <dbReference type="ARBA" id="ARBA00004123"/>
    </source>
</evidence>
<dbReference type="InterPro" id="IPR050527">
    <property type="entry name" value="Snail/Krueppel_Znf"/>
</dbReference>
<organism evidence="12 13">
    <name type="scientific">Ogataea polymorpha</name>
    <dbReference type="NCBI Taxonomy" id="460523"/>
    <lineage>
        <taxon>Eukaryota</taxon>
        <taxon>Fungi</taxon>
        <taxon>Dikarya</taxon>
        <taxon>Ascomycota</taxon>
        <taxon>Saccharomycotina</taxon>
        <taxon>Pichiomycetes</taxon>
        <taxon>Pichiales</taxon>
        <taxon>Pichiaceae</taxon>
        <taxon>Ogataea</taxon>
    </lineage>
</organism>
<feature type="region of interest" description="Disordered" evidence="10">
    <location>
        <begin position="295"/>
        <end position="338"/>
    </location>
</feature>
<reference evidence="12" key="1">
    <citation type="journal article" date="2021" name="Open Biol.">
        <title>Shared evolutionary footprints suggest mitochondrial oxidative damage underlies multiple complex I losses in fungi.</title>
        <authorList>
            <person name="Schikora-Tamarit M.A."/>
            <person name="Marcet-Houben M."/>
            <person name="Nosek J."/>
            <person name="Gabaldon T."/>
        </authorList>
    </citation>
    <scope>NUCLEOTIDE SEQUENCE</scope>
    <source>
        <strain evidence="12">NCAIM Y.01608</strain>
    </source>
</reference>
<reference evidence="12" key="2">
    <citation type="submission" date="2021-01" db="EMBL/GenBank/DDBJ databases">
        <authorList>
            <person name="Schikora-Tamarit M.A."/>
        </authorList>
    </citation>
    <scope>NUCLEOTIDE SEQUENCE</scope>
    <source>
        <strain evidence="12">NCAIM Y.01608</strain>
    </source>
</reference>
<dbReference type="PANTHER" id="PTHR24388:SF54">
    <property type="entry name" value="PROTEIN ESCARGOT"/>
    <property type="match status" value="1"/>
</dbReference>
<dbReference type="GO" id="GO:0071248">
    <property type="term" value="P:cellular response to metal ion"/>
    <property type="evidence" value="ECO:0007669"/>
    <property type="project" value="UniProtKB-ARBA"/>
</dbReference>
<dbReference type="SUPFAM" id="SSF57667">
    <property type="entry name" value="beta-beta-alpha zinc fingers"/>
    <property type="match status" value="2"/>
</dbReference>
<comment type="subcellular location">
    <subcellularLocation>
        <location evidence="1">Nucleus</location>
    </subcellularLocation>
</comment>
<gene>
    <name evidence="12" type="ORF">OGATHE_002641</name>
</gene>
<dbReference type="GO" id="GO:0000981">
    <property type="term" value="F:DNA-binding transcription factor activity, RNA polymerase II-specific"/>
    <property type="evidence" value="ECO:0007669"/>
    <property type="project" value="TreeGrafter"/>
</dbReference>
<evidence type="ECO:0000313" key="13">
    <source>
        <dbReference type="Proteomes" id="UP000788993"/>
    </source>
</evidence>
<dbReference type="Pfam" id="PF00096">
    <property type="entry name" value="zf-C2H2"/>
    <property type="match status" value="2"/>
</dbReference>
<evidence type="ECO:0000256" key="2">
    <source>
        <dbReference type="ARBA" id="ARBA00022723"/>
    </source>
</evidence>
<dbReference type="FunFam" id="3.30.160.60:FF:000181">
    <property type="entry name" value="C2H2 type zinc finger protein"/>
    <property type="match status" value="1"/>
</dbReference>
<dbReference type="InterPro" id="IPR036236">
    <property type="entry name" value="Znf_C2H2_sf"/>
</dbReference>
<dbReference type="EMBL" id="JAEUBD010000983">
    <property type="protein sequence ID" value="KAH3669829.1"/>
    <property type="molecule type" value="Genomic_DNA"/>
</dbReference>
<evidence type="ECO:0000256" key="9">
    <source>
        <dbReference type="PROSITE-ProRule" id="PRU00042"/>
    </source>
</evidence>
<dbReference type="FunFam" id="3.30.160.60:FF:002218">
    <property type="entry name" value="Transcriptional regulator CRZ1"/>
    <property type="match status" value="1"/>
</dbReference>
<feature type="region of interest" description="Disordered" evidence="10">
    <location>
        <begin position="1"/>
        <end position="27"/>
    </location>
</feature>
<sequence length="600" mass="66302">MSNYFGESPQGNTYSSSSIPPKDSAKEEDVIDKFLNLTSYTPVQEEAPEFLINSSSLTSIGHQPLSSSFDNLQPSSDDKGNAFFDDVSATTMSGAHYSSNNATNNSFNVLGSTQDFLNMPPVDTPPEQSHIHFDDSLPNFNPSKVDTSAPFIQIDKAFSDYLTQQSETANFFNSTSRTSNTGFPGTNILPQRVSHFSADPNLLLQPQVGRQYTGPDSSTGSELSASNSPYLSAVESIAGNDYVEPKDDFESQLVSDNIRQLSLSAINTPNINLTEQNLKEQERISAAPSIVIENPEKVADSTPSLFSASSSKASSPNRSRSASAGNTPAIKVEDSSSTPAFSINVEDAARSQAIDSSSYSTPDHERLYHSNYLQVDDAYLTPDDRTHNSMRMGRQRRHSESSSRSRSTSRSRYSDDSDYDSDASLSREKLSELAAPPSPNKKSQKNPASFACPVCDKKFTRPYNLKSHLRTHTNERPFLCTVCGKAFARQHDRKRHEELHSGEKKYQCRGTLADGFTIWGCGKRFARTDALRRHFQTESGKGCIRPLMQEIENDKKEERPLTNRVKKVTDSKLPMEVLDVSDYNSLLDQILTVQSKASTT</sequence>
<dbReference type="GO" id="GO:0071468">
    <property type="term" value="P:cellular response to acidic pH"/>
    <property type="evidence" value="ECO:0007669"/>
    <property type="project" value="UniProtKB-ARBA"/>
</dbReference>
<evidence type="ECO:0000313" key="12">
    <source>
        <dbReference type="EMBL" id="KAH3669829.1"/>
    </source>
</evidence>
<keyword evidence="5" id="KW-0862">Zinc</keyword>
<keyword evidence="6" id="KW-0805">Transcription regulation</keyword>
<dbReference type="GO" id="GO:0000978">
    <property type="term" value="F:RNA polymerase II cis-regulatory region sequence-specific DNA binding"/>
    <property type="evidence" value="ECO:0007669"/>
    <property type="project" value="TreeGrafter"/>
</dbReference>
<evidence type="ECO:0000256" key="8">
    <source>
        <dbReference type="ARBA" id="ARBA00023242"/>
    </source>
</evidence>
<evidence type="ECO:0000259" key="11">
    <source>
        <dbReference type="PROSITE" id="PS50157"/>
    </source>
</evidence>
<dbReference type="PROSITE" id="PS50157">
    <property type="entry name" value="ZINC_FINGER_C2H2_2"/>
    <property type="match status" value="3"/>
</dbReference>
<evidence type="ECO:0000256" key="7">
    <source>
        <dbReference type="ARBA" id="ARBA00023163"/>
    </source>
</evidence>
<dbReference type="SMART" id="SM00355">
    <property type="entry name" value="ZnF_C2H2"/>
    <property type="match status" value="2"/>
</dbReference>
<dbReference type="InterPro" id="IPR013087">
    <property type="entry name" value="Znf_C2H2_type"/>
</dbReference>
<dbReference type="AlphaFoldDB" id="A0A9P8T8R8"/>
<keyword evidence="13" id="KW-1185">Reference proteome</keyword>
<dbReference type="GO" id="GO:0008270">
    <property type="term" value="F:zinc ion binding"/>
    <property type="evidence" value="ECO:0007669"/>
    <property type="project" value="UniProtKB-KW"/>
</dbReference>
<dbReference type="PANTHER" id="PTHR24388">
    <property type="entry name" value="ZINC FINGER PROTEIN"/>
    <property type="match status" value="1"/>
</dbReference>
<evidence type="ECO:0000256" key="3">
    <source>
        <dbReference type="ARBA" id="ARBA00022737"/>
    </source>
</evidence>
<accession>A0A9P8T8R8</accession>
<evidence type="ECO:0000256" key="10">
    <source>
        <dbReference type="SAM" id="MobiDB-lite"/>
    </source>
</evidence>
<dbReference type="GO" id="GO:0033554">
    <property type="term" value="P:cellular response to stress"/>
    <property type="evidence" value="ECO:0007669"/>
    <property type="project" value="UniProtKB-ARBA"/>
</dbReference>
<keyword evidence="2" id="KW-0479">Metal-binding</keyword>
<keyword evidence="4 9" id="KW-0863">Zinc-finger</keyword>
<feature type="domain" description="C2H2-type" evidence="11">
    <location>
        <begin position="478"/>
        <end position="505"/>
    </location>
</feature>
<feature type="region of interest" description="Disordered" evidence="10">
    <location>
        <begin position="208"/>
        <end position="227"/>
    </location>
</feature>
<proteinExistence type="predicted"/>
<dbReference type="Gene3D" id="3.30.160.60">
    <property type="entry name" value="Classic Zinc Finger"/>
    <property type="match status" value="3"/>
</dbReference>
<comment type="caution">
    <text evidence="12">The sequence shown here is derived from an EMBL/GenBank/DDBJ whole genome shotgun (WGS) entry which is preliminary data.</text>
</comment>
<dbReference type="Proteomes" id="UP000788993">
    <property type="component" value="Unassembled WGS sequence"/>
</dbReference>
<keyword evidence="3" id="KW-0677">Repeat</keyword>
<evidence type="ECO:0000256" key="4">
    <source>
        <dbReference type="ARBA" id="ARBA00022771"/>
    </source>
</evidence>
<feature type="compositionally biased region" description="Low complexity" evidence="10">
    <location>
        <begin position="300"/>
        <end position="324"/>
    </location>
</feature>
<feature type="compositionally biased region" description="Polar residues" evidence="10">
    <location>
        <begin position="1"/>
        <end position="19"/>
    </location>
</feature>
<feature type="domain" description="C2H2-type" evidence="11">
    <location>
        <begin position="450"/>
        <end position="477"/>
    </location>
</feature>
<keyword evidence="7" id="KW-0804">Transcription</keyword>
<feature type="domain" description="C2H2-type" evidence="11">
    <location>
        <begin position="506"/>
        <end position="543"/>
    </location>
</feature>
<protein>
    <recommendedName>
        <fullName evidence="11">C2H2-type domain-containing protein</fullName>
    </recommendedName>
</protein>
<keyword evidence="8" id="KW-0539">Nucleus</keyword>
<evidence type="ECO:0000256" key="5">
    <source>
        <dbReference type="ARBA" id="ARBA00022833"/>
    </source>
</evidence>